<name>A0ABY3WWU3_9ACTN</name>
<dbReference type="EMBL" id="CP071872">
    <property type="protein sequence ID" value="UNM16031.1"/>
    <property type="molecule type" value="Genomic_DNA"/>
</dbReference>
<reference evidence="1 2" key="1">
    <citation type="submission" date="2021-03" db="EMBL/GenBank/DDBJ databases">
        <title>Complete genome of Streptomyces formicae strain 1H-GS9 (DSM 100524).</title>
        <authorList>
            <person name="Atanasov K.E."/>
            <person name="Altabella T."/>
            <person name="Ferrer A."/>
        </authorList>
    </citation>
    <scope>NUCLEOTIDE SEQUENCE [LARGE SCALE GENOMIC DNA]</scope>
    <source>
        <strain evidence="1 2">1H-GS9</strain>
    </source>
</reference>
<dbReference type="RefSeq" id="WP_242338315.1">
    <property type="nucleotide sequence ID" value="NZ_CP071872.1"/>
</dbReference>
<gene>
    <name evidence="1" type="ORF">J4032_35270</name>
</gene>
<protein>
    <recommendedName>
        <fullName evidence="3">Phage protein</fullName>
    </recommendedName>
</protein>
<organism evidence="1 2">
    <name type="scientific">Streptomyces formicae</name>
    <dbReference type="NCBI Taxonomy" id="1616117"/>
    <lineage>
        <taxon>Bacteria</taxon>
        <taxon>Bacillati</taxon>
        <taxon>Actinomycetota</taxon>
        <taxon>Actinomycetes</taxon>
        <taxon>Kitasatosporales</taxon>
        <taxon>Streptomycetaceae</taxon>
        <taxon>Streptomyces</taxon>
    </lineage>
</organism>
<evidence type="ECO:0000313" key="1">
    <source>
        <dbReference type="EMBL" id="UNM16031.1"/>
    </source>
</evidence>
<dbReference type="Proteomes" id="UP000828924">
    <property type="component" value="Chromosome"/>
</dbReference>
<proteinExistence type="predicted"/>
<keyword evidence="2" id="KW-1185">Reference proteome</keyword>
<evidence type="ECO:0000313" key="2">
    <source>
        <dbReference type="Proteomes" id="UP000828924"/>
    </source>
</evidence>
<evidence type="ECO:0008006" key="3">
    <source>
        <dbReference type="Google" id="ProtNLM"/>
    </source>
</evidence>
<sequence>MCDADDLEVGYLVDGARKYKGQRRFWRERFVICGDCYRAGFTPEGGQWPPGRQRDRIYWQDIVGRGEQMPPTPCANCGFQVIRSADPLLKRVTCSAACLTSLTRIRNGNQGSGQPCETCGDQITTGRADSRYCGSACRQKAYRQRKVNAKP</sequence>
<accession>A0ABY3WWU3</accession>